<keyword evidence="3" id="KW-1185">Reference proteome</keyword>
<organism evidence="2 3">
    <name type="scientific">Euplotes crassus</name>
    <dbReference type="NCBI Taxonomy" id="5936"/>
    <lineage>
        <taxon>Eukaryota</taxon>
        <taxon>Sar</taxon>
        <taxon>Alveolata</taxon>
        <taxon>Ciliophora</taxon>
        <taxon>Intramacronucleata</taxon>
        <taxon>Spirotrichea</taxon>
        <taxon>Hypotrichia</taxon>
        <taxon>Euplotida</taxon>
        <taxon>Euplotidae</taxon>
        <taxon>Moneuplotes</taxon>
    </lineage>
</organism>
<feature type="coiled-coil region" evidence="1">
    <location>
        <begin position="139"/>
        <end position="173"/>
    </location>
</feature>
<evidence type="ECO:0000313" key="3">
    <source>
        <dbReference type="Proteomes" id="UP001295684"/>
    </source>
</evidence>
<keyword evidence="1" id="KW-0175">Coiled coil</keyword>
<dbReference type="Gene3D" id="1.20.1270.60">
    <property type="entry name" value="Arfaptin homology (AH) domain/BAR domain"/>
    <property type="match status" value="1"/>
</dbReference>
<dbReference type="Proteomes" id="UP001295684">
    <property type="component" value="Unassembled WGS sequence"/>
</dbReference>
<proteinExistence type="predicted"/>
<dbReference type="EMBL" id="CAMPGE010005004">
    <property type="protein sequence ID" value="CAI2363854.1"/>
    <property type="molecule type" value="Genomic_DNA"/>
</dbReference>
<name>A0AAD1X7L7_EUPCR</name>
<dbReference type="InterPro" id="IPR027267">
    <property type="entry name" value="AH/BAR_dom_sf"/>
</dbReference>
<evidence type="ECO:0000256" key="1">
    <source>
        <dbReference type="SAM" id="Coils"/>
    </source>
</evidence>
<accession>A0AAD1X7L7</accession>
<protein>
    <submittedName>
        <fullName evidence="2">Uncharacterized protein</fullName>
    </submittedName>
</protein>
<sequence>MGQGGRTQRVFGSPRDKDRIPFESICKSIIKKAENEAYQNYELVESLKNVIYEPLKDKVRDYSEKIESLDESFDDHFKKLKQSKEKLIGVDSNYNHYSKQLTEAMKKIEYKSSNRKVDFFDDKLFSSLNSKMKTVDTTAKEVESKTLELNELVAKYKEDMESKIIDLEKMEGDRIQAIVDALNQMNIFQTNCDMNNKYDSNNFNQEVDDIKTDQAVQECKTLYDPAPMIKIESYDFQQYDELITHEDIEMNEIPEQEEQKHREVIQSYVDKIEEDTLDFTKFEELMDMKINRYLFVTIVNKFSKPSLPSMKAHNNLSKLINCCLKGCDKNADSEYLKNLMIAASEIYYDEEEEEDSVIRTYITEGIRKSSIWENSAIWGKAIFKDFRDILMKFKIPKDHQEEVNKDEVLRNVFFNRLQFYVEKLAYFDMEEELLLKIVDK</sequence>
<reference evidence="2" key="1">
    <citation type="submission" date="2023-07" db="EMBL/GenBank/DDBJ databases">
        <authorList>
            <consortium name="AG Swart"/>
            <person name="Singh M."/>
            <person name="Singh A."/>
            <person name="Seah K."/>
            <person name="Emmerich C."/>
        </authorList>
    </citation>
    <scope>NUCLEOTIDE SEQUENCE</scope>
    <source>
        <strain evidence="2">DP1</strain>
    </source>
</reference>
<comment type="caution">
    <text evidence="2">The sequence shown here is derived from an EMBL/GenBank/DDBJ whole genome shotgun (WGS) entry which is preliminary data.</text>
</comment>
<gene>
    <name evidence="2" type="ORF">ECRASSUSDP1_LOCUS5194</name>
</gene>
<dbReference type="AlphaFoldDB" id="A0AAD1X7L7"/>
<evidence type="ECO:0000313" key="2">
    <source>
        <dbReference type="EMBL" id="CAI2363854.1"/>
    </source>
</evidence>
<dbReference type="SUPFAM" id="SSF103657">
    <property type="entry name" value="BAR/IMD domain-like"/>
    <property type="match status" value="1"/>
</dbReference>